<organism evidence="1 2">
    <name type="scientific">Cryobacterium levicorallinum</name>
    <dbReference type="NCBI Taxonomy" id="995038"/>
    <lineage>
        <taxon>Bacteria</taxon>
        <taxon>Bacillati</taxon>
        <taxon>Actinomycetota</taxon>
        <taxon>Actinomycetes</taxon>
        <taxon>Micrococcales</taxon>
        <taxon>Microbacteriaceae</taxon>
        <taxon>Cryobacterium</taxon>
    </lineage>
</organism>
<dbReference type="NCBIfam" id="NF005115">
    <property type="entry name" value="PRK06547.1"/>
    <property type="match status" value="1"/>
</dbReference>
<dbReference type="Proteomes" id="UP000199681">
    <property type="component" value="Unassembled WGS sequence"/>
</dbReference>
<dbReference type="SUPFAM" id="SSF52540">
    <property type="entry name" value="P-loop containing nucleoside triphosphate hydrolases"/>
    <property type="match status" value="1"/>
</dbReference>
<proteinExistence type="predicted"/>
<sequence>MRVTTLLAPVFQAVAAAGPNPVVLIDGPSGAGKSTLADALVAEWPGSQTPQLVRMDDIYPGWDGLDAAIDHLRRYLLEPRRTGRPAAWQRYDWSANQRAEWHPLTKERPLVVEGCGTLAAAHEPLSDVRVWLTADDDLRKQRALDRDGEAFRTHWDQWQDEWTAYLTQEAPERRATVRLRAGR</sequence>
<dbReference type="Pfam" id="PF13238">
    <property type="entry name" value="AAA_18"/>
    <property type="match status" value="1"/>
</dbReference>
<dbReference type="RefSeq" id="WP_170851591.1">
    <property type="nucleotide sequence ID" value="NZ_BKAC01000020.1"/>
</dbReference>
<evidence type="ECO:0000313" key="2">
    <source>
        <dbReference type="Proteomes" id="UP000199681"/>
    </source>
</evidence>
<reference evidence="1 2" key="1">
    <citation type="submission" date="2016-10" db="EMBL/GenBank/DDBJ databases">
        <authorList>
            <person name="Varghese N."/>
            <person name="Submissions S."/>
        </authorList>
    </citation>
    <scope>NUCLEOTIDE SEQUENCE [LARGE SCALE GENOMIC DNA]</scope>
    <source>
        <strain evidence="1 2">GMCC 1.11211</strain>
    </source>
</reference>
<accession>A0ABY1EH63</accession>
<dbReference type="GO" id="GO:0016301">
    <property type="term" value="F:kinase activity"/>
    <property type="evidence" value="ECO:0007669"/>
    <property type="project" value="UniProtKB-KW"/>
</dbReference>
<evidence type="ECO:0000313" key="1">
    <source>
        <dbReference type="EMBL" id="SFH84296.1"/>
    </source>
</evidence>
<comment type="caution">
    <text evidence="1">The sequence shown here is derived from an EMBL/GenBank/DDBJ whole genome shotgun (WGS) entry which is preliminary data.</text>
</comment>
<dbReference type="InterPro" id="IPR027417">
    <property type="entry name" value="P-loop_NTPase"/>
</dbReference>
<keyword evidence="2" id="KW-1185">Reference proteome</keyword>
<keyword evidence="1" id="KW-0418">Kinase</keyword>
<keyword evidence="1" id="KW-0808">Transferase</keyword>
<gene>
    <name evidence="1" type="ORF">SAMN05216274_11748</name>
</gene>
<name>A0ABY1EH63_9MICO</name>
<protein>
    <submittedName>
        <fullName evidence="1">Uridine kinase</fullName>
    </submittedName>
</protein>
<dbReference type="EMBL" id="FOPW01000017">
    <property type="protein sequence ID" value="SFH84296.1"/>
    <property type="molecule type" value="Genomic_DNA"/>
</dbReference>
<dbReference type="Gene3D" id="3.40.50.300">
    <property type="entry name" value="P-loop containing nucleotide triphosphate hydrolases"/>
    <property type="match status" value="1"/>
</dbReference>